<dbReference type="EMBL" id="FN648143">
    <property type="protein sequence ID" value="CBJ25861.1"/>
    <property type="molecule type" value="Genomic_DNA"/>
</dbReference>
<keyword evidence="3" id="KW-1185">Reference proteome</keyword>
<name>D7FLP5_ECTSI</name>
<evidence type="ECO:0000313" key="2">
    <source>
        <dbReference type="EMBL" id="CBJ25861.1"/>
    </source>
</evidence>
<dbReference type="InParanoid" id="D7FLP5"/>
<proteinExistence type="predicted"/>
<evidence type="ECO:0000256" key="1">
    <source>
        <dbReference type="SAM" id="MobiDB-lite"/>
    </source>
</evidence>
<feature type="compositionally biased region" description="Low complexity" evidence="1">
    <location>
        <begin position="12"/>
        <end position="34"/>
    </location>
</feature>
<evidence type="ECO:0000313" key="3">
    <source>
        <dbReference type="Proteomes" id="UP000002630"/>
    </source>
</evidence>
<accession>D7FLP5</accession>
<dbReference type="Proteomes" id="UP000002630">
    <property type="component" value="Linkage Group LG12"/>
</dbReference>
<reference evidence="2 3" key="1">
    <citation type="journal article" date="2010" name="Nature">
        <title>The Ectocarpus genome and the independent evolution of multicellularity in brown algae.</title>
        <authorList>
            <person name="Cock J.M."/>
            <person name="Sterck L."/>
            <person name="Rouze P."/>
            <person name="Scornet D."/>
            <person name="Allen A.E."/>
            <person name="Amoutzias G."/>
            <person name="Anthouard V."/>
            <person name="Artiguenave F."/>
            <person name="Aury J.M."/>
            <person name="Badger J.H."/>
            <person name="Beszteri B."/>
            <person name="Billiau K."/>
            <person name="Bonnet E."/>
            <person name="Bothwell J.H."/>
            <person name="Bowler C."/>
            <person name="Boyen C."/>
            <person name="Brownlee C."/>
            <person name="Carrano C.J."/>
            <person name="Charrier B."/>
            <person name="Cho G.Y."/>
            <person name="Coelho S.M."/>
            <person name="Collen J."/>
            <person name="Corre E."/>
            <person name="Da Silva C."/>
            <person name="Delage L."/>
            <person name="Delaroque N."/>
            <person name="Dittami S.M."/>
            <person name="Doulbeau S."/>
            <person name="Elias M."/>
            <person name="Farnham G."/>
            <person name="Gachon C.M."/>
            <person name="Gschloessl B."/>
            <person name="Heesch S."/>
            <person name="Jabbari K."/>
            <person name="Jubin C."/>
            <person name="Kawai H."/>
            <person name="Kimura K."/>
            <person name="Kloareg B."/>
            <person name="Kupper F.C."/>
            <person name="Lang D."/>
            <person name="Le Bail A."/>
            <person name="Leblanc C."/>
            <person name="Lerouge P."/>
            <person name="Lohr M."/>
            <person name="Lopez P.J."/>
            <person name="Martens C."/>
            <person name="Maumus F."/>
            <person name="Michel G."/>
            <person name="Miranda-Saavedra D."/>
            <person name="Morales J."/>
            <person name="Moreau H."/>
            <person name="Motomura T."/>
            <person name="Nagasato C."/>
            <person name="Napoli C.A."/>
            <person name="Nelson D.R."/>
            <person name="Nyvall-Collen P."/>
            <person name="Peters A.F."/>
            <person name="Pommier C."/>
            <person name="Potin P."/>
            <person name="Poulain J."/>
            <person name="Quesneville H."/>
            <person name="Read B."/>
            <person name="Rensing S.A."/>
            <person name="Ritter A."/>
            <person name="Rousvoal S."/>
            <person name="Samanta M."/>
            <person name="Samson G."/>
            <person name="Schroeder D.C."/>
            <person name="Segurens B."/>
            <person name="Strittmatter M."/>
            <person name="Tonon T."/>
            <person name="Tregear J.W."/>
            <person name="Valentin K."/>
            <person name="von Dassow P."/>
            <person name="Yamagishi T."/>
            <person name="Van de Peer Y."/>
            <person name="Wincker P."/>
        </authorList>
    </citation>
    <scope>NUCLEOTIDE SEQUENCE [LARGE SCALE GENOMIC DNA]</scope>
    <source>
        <strain evidence="3">Ec32 / CCAP1310/4</strain>
    </source>
</reference>
<protein>
    <submittedName>
        <fullName evidence="2">Uncharacterized protein</fullName>
    </submittedName>
</protein>
<feature type="region of interest" description="Disordered" evidence="1">
    <location>
        <begin position="1"/>
        <end position="63"/>
    </location>
</feature>
<dbReference type="EMBL" id="FN649737">
    <property type="protein sequence ID" value="CBJ25861.1"/>
    <property type="molecule type" value="Genomic_DNA"/>
</dbReference>
<gene>
    <name evidence="2" type="ORF">Esi_0016_0193</name>
</gene>
<organism evidence="2 3">
    <name type="scientific">Ectocarpus siliculosus</name>
    <name type="common">Brown alga</name>
    <name type="synonym">Conferva siliculosa</name>
    <dbReference type="NCBI Taxonomy" id="2880"/>
    <lineage>
        <taxon>Eukaryota</taxon>
        <taxon>Sar</taxon>
        <taxon>Stramenopiles</taxon>
        <taxon>Ochrophyta</taxon>
        <taxon>PX clade</taxon>
        <taxon>Phaeophyceae</taxon>
        <taxon>Ectocarpales</taxon>
        <taxon>Ectocarpaceae</taxon>
        <taxon>Ectocarpus</taxon>
    </lineage>
</organism>
<sequence>MAKGPYAVGPFSSPSGTVTAPPSPPSARSMAAPARNDPGGDDAELGELLGGGLHDLDDEGWSPEDADLMAAFLEDDFSGEILFGLDTTSSTTAASAVSDQPSSVPSCPMADFDDHTLELLASSGVISGASGVAMPSTSVGAGADASDVATGASDVGAALPRTPATPPAPGTMPAFGLTPPIAADTTSDTNVPHPPSISSTLLLFLEERTFVEEETAFSDDVAVRADLGRAMMALNDEKKKKREAEIRAILGDVRKRRSKRIRSAALSDVRRKRDARPVWDHFSLREMWKAGEIVTL</sequence>
<dbReference type="AlphaFoldDB" id="D7FLP5"/>